<evidence type="ECO:0000313" key="5">
    <source>
        <dbReference type="Proteomes" id="UP000030671"/>
    </source>
</evidence>
<dbReference type="KEGG" id="hir:HETIRDRAFT_107505"/>
<feature type="region of interest" description="Disordered" evidence="2">
    <location>
        <begin position="440"/>
        <end position="485"/>
    </location>
</feature>
<dbReference type="HOGENOM" id="CLU_425805_0_0_1"/>
<dbReference type="Gene3D" id="3.30.160.60">
    <property type="entry name" value="Classic Zinc Finger"/>
    <property type="match status" value="1"/>
</dbReference>
<feature type="compositionally biased region" description="Basic and acidic residues" evidence="2">
    <location>
        <begin position="465"/>
        <end position="485"/>
    </location>
</feature>
<evidence type="ECO:0000256" key="2">
    <source>
        <dbReference type="SAM" id="MobiDB-lite"/>
    </source>
</evidence>
<dbReference type="RefSeq" id="XP_009549879.1">
    <property type="nucleotide sequence ID" value="XM_009551584.1"/>
</dbReference>
<feature type="domain" description="C2H2-type" evidence="3">
    <location>
        <begin position="414"/>
        <end position="441"/>
    </location>
</feature>
<dbReference type="InParanoid" id="W4JXQ8"/>
<proteinExistence type="predicted"/>
<dbReference type="EMBL" id="KI925462">
    <property type="protein sequence ID" value="ETW77860.1"/>
    <property type="molecule type" value="Genomic_DNA"/>
</dbReference>
<reference evidence="4 5" key="1">
    <citation type="journal article" date="2012" name="New Phytol.">
        <title>Insight into trade-off between wood decay and parasitism from the genome of a fungal forest pathogen.</title>
        <authorList>
            <person name="Olson A."/>
            <person name="Aerts A."/>
            <person name="Asiegbu F."/>
            <person name="Belbahri L."/>
            <person name="Bouzid O."/>
            <person name="Broberg A."/>
            <person name="Canback B."/>
            <person name="Coutinho P.M."/>
            <person name="Cullen D."/>
            <person name="Dalman K."/>
            <person name="Deflorio G."/>
            <person name="van Diepen L.T."/>
            <person name="Dunand C."/>
            <person name="Duplessis S."/>
            <person name="Durling M."/>
            <person name="Gonthier P."/>
            <person name="Grimwood J."/>
            <person name="Fossdal C.G."/>
            <person name="Hansson D."/>
            <person name="Henrissat B."/>
            <person name="Hietala A."/>
            <person name="Himmelstrand K."/>
            <person name="Hoffmeister D."/>
            <person name="Hogberg N."/>
            <person name="James T.Y."/>
            <person name="Karlsson M."/>
            <person name="Kohler A."/>
            <person name="Kues U."/>
            <person name="Lee Y.H."/>
            <person name="Lin Y.C."/>
            <person name="Lind M."/>
            <person name="Lindquist E."/>
            <person name="Lombard V."/>
            <person name="Lucas S."/>
            <person name="Lunden K."/>
            <person name="Morin E."/>
            <person name="Murat C."/>
            <person name="Park J."/>
            <person name="Raffaello T."/>
            <person name="Rouze P."/>
            <person name="Salamov A."/>
            <person name="Schmutz J."/>
            <person name="Solheim H."/>
            <person name="Stahlberg J."/>
            <person name="Velez H."/>
            <person name="de Vries R.P."/>
            <person name="Wiebenga A."/>
            <person name="Woodward S."/>
            <person name="Yakovlev I."/>
            <person name="Garbelotto M."/>
            <person name="Martin F."/>
            <person name="Grigoriev I.V."/>
            <person name="Stenlid J."/>
        </authorList>
    </citation>
    <scope>NUCLEOTIDE SEQUENCE [LARGE SCALE GENOMIC DNA]</scope>
    <source>
        <strain evidence="4 5">TC 32-1</strain>
    </source>
</reference>
<name>W4JXQ8_HETIT</name>
<dbReference type="GeneID" id="20666251"/>
<keyword evidence="1" id="KW-0863">Zinc-finger</keyword>
<dbReference type="GO" id="GO:0008270">
    <property type="term" value="F:zinc ion binding"/>
    <property type="evidence" value="ECO:0007669"/>
    <property type="project" value="UniProtKB-KW"/>
</dbReference>
<keyword evidence="1" id="KW-0479">Metal-binding</keyword>
<dbReference type="InterPro" id="IPR036236">
    <property type="entry name" value="Znf_C2H2_sf"/>
</dbReference>
<dbReference type="InterPro" id="IPR013087">
    <property type="entry name" value="Znf_C2H2_type"/>
</dbReference>
<evidence type="ECO:0000256" key="1">
    <source>
        <dbReference type="PROSITE-ProRule" id="PRU00042"/>
    </source>
</evidence>
<dbReference type="PROSITE" id="PS50157">
    <property type="entry name" value="ZINC_FINGER_C2H2_2"/>
    <property type="match status" value="1"/>
</dbReference>
<keyword evidence="5" id="KW-1185">Reference proteome</keyword>
<keyword evidence="1" id="KW-0862">Zinc</keyword>
<sequence>MSPPHPPALSIDTDHTLLVHPMDPSPSPSLCPTLLSSTSLATSPSSLSSYPNTPPEVSAASTPLSSPSLEAPPPVARQRGVSSSNQKRAYRREANRLAFPPGIPRDMLVSFSAVPDSKPAYPWAPDGAYTHSPLDEDTAYRHFGASDEIDSDGDRYDYDLSSNASSKSSLSPSPSLMKELWNRRRLTSPDFPFLATGPPETFTSEFRVKLSIPYVPKAADLPAATDQYGQGDQPTPTFLSAEHGQPVGWPGHEMHQTSPAHQYHQQMGMPDIYPWPGSASAHEQPSHPIFYPPPSHPPPSMTLPCHSLYAYTPHGAYIKSSLDQSHTFALRSAHNFPTASGPSPHLFLPTTHIPTDLHLSKARYGLAHHQHYSDTEHLHYANTLAVWGLSNPASAHPALLAQAPLSADPKPKMHACNLCPRMFNRPNGLAIHVKSHKRRAAQLQAQAQAEAEAEAEADATGANHQRGEYDQEDENPRKRARRAKSEELELMDISHGTEVQMQNVDIDVQTAGDSNVERLEYHGFHVLPGSSEFSLSLPVPAQFNYSRPRYPSASQHYAMTAIEGADCPTASALFGGVTPPSAALVGVHGTPSGISMPMPAPVPVPVNDVDVDVDVDGGPVPFLTPLQGFATLEALPFMQSVHS</sequence>
<feature type="compositionally biased region" description="Low complexity" evidence="2">
    <location>
        <begin position="30"/>
        <end position="69"/>
    </location>
</feature>
<dbReference type="OrthoDB" id="3168046at2759"/>
<gene>
    <name evidence="4" type="ORF">HETIRDRAFT_107505</name>
</gene>
<feature type="compositionally biased region" description="Low complexity" evidence="2">
    <location>
        <begin position="160"/>
        <end position="175"/>
    </location>
</feature>
<dbReference type="PROSITE" id="PS00028">
    <property type="entry name" value="ZINC_FINGER_C2H2_1"/>
    <property type="match status" value="1"/>
</dbReference>
<dbReference type="SUPFAM" id="SSF57667">
    <property type="entry name" value="beta-beta-alpha zinc fingers"/>
    <property type="match status" value="1"/>
</dbReference>
<organism evidence="4 5">
    <name type="scientific">Heterobasidion irregulare (strain TC 32-1)</name>
    <dbReference type="NCBI Taxonomy" id="747525"/>
    <lineage>
        <taxon>Eukaryota</taxon>
        <taxon>Fungi</taxon>
        <taxon>Dikarya</taxon>
        <taxon>Basidiomycota</taxon>
        <taxon>Agaricomycotina</taxon>
        <taxon>Agaricomycetes</taxon>
        <taxon>Russulales</taxon>
        <taxon>Bondarzewiaceae</taxon>
        <taxon>Heterobasidion</taxon>
        <taxon>Heterobasidion annosum species complex</taxon>
    </lineage>
</organism>
<evidence type="ECO:0000313" key="4">
    <source>
        <dbReference type="EMBL" id="ETW77860.1"/>
    </source>
</evidence>
<accession>W4JXQ8</accession>
<dbReference type="Proteomes" id="UP000030671">
    <property type="component" value="Unassembled WGS sequence"/>
</dbReference>
<protein>
    <recommendedName>
        <fullName evidence="3">C2H2-type domain-containing protein</fullName>
    </recommendedName>
</protein>
<feature type="compositionally biased region" description="Low complexity" evidence="2">
    <location>
        <begin position="441"/>
        <end position="450"/>
    </location>
</feature>
<evidence type="ECO:0000259" key="3">
    <source>
        <dbReference type="PROSITE" id="PS50157"/>
    </source>
</evidence>
<feature type="region of interest" description="Disordered" evidence="2">
    <location>
        <begin position="145"/>
        <end position="175"/>
    </location>
</feature>
<feature type="region of interest" description="Disordered" evidence="2">
    <location>
        <begin position="1"/>
        <end position="97"/>
    </location>
</feature>
<dbReference type="AlphaFoldDB" id="W4JXQ8"/>